<keyword evidence="3" id="KW-1185">Reference proteome</keyword>
<reference evidence="2 3" key="2">
    <citation type="submission" date="2024-08" db="EMBL/GenBank/DDBJ databases">
        <title>Phylogenomic analyses of a clade within the roseobacter group suggest taxonomic reassignments of species of the genera Aestuariivita, Citreicella, Loktanella, Nautella, Pelagibaca, Ruegeria, Thalassobius, Thiobacimonas and Tropicibacter, and the proposal o.</title>
        <authorList>
            <person name="Jeon C.O."/>
        </authorList>
    </citation>
    <scope>NUCLEOTIDE SEQUENCE [LARGE SCALE GENOMIC DNA]</scope>
    <source>
        <strain evidence="2 3">SS1-5</strain>
    </source>
</reference>
<dbReference type="AlphaFoldDB" id="A0AAN0M9E9"/>
<gene>
    <name evidence="2" type="ORF">AABB31_18930</name>
</gene>
<dbReference type="KEGG" id="yrh:AABB31_18930"/>
<protein>
    <submittedName>
        <fullName evidence="2">Uncharacterized protein</fullName>
    </submittedName>
</protein>
<reference evidence="3" key="1">
    <citation type="submission" date="2024-04" db="EMBL/GenBank/DDBJ databases">
        <title>Phylogenomic analyses of a clade within the roseobacter group suggest taxonomic reassignments of species of the genera Aestuariivita, Citreicella, Loktanella, Nautella, Pelagibaca, Ruegeria, Thalassobius, Thiobacimonas and Tropicibacter, and the proposal o.</title>
        <authorList>
            <person name="Jeon C.O."/>
        </authorList>
    </citation>
    <scope>NUCLEOTIDE SEQUENCE [LARGE SCALE GENOMIC DNA]</scope>
    <source>
        <strain evidence="3">SS1-5</strain>
    </source>
</reference>
<name>A0AAN0M9E9_9RHOB</name>
<feature type="chain" id="PRO_5042812414" evidence="1">
    <location>
        <begin position="23"/>
        <end position="324"/>
    </location>
</feature>
<dbReference type="EMBL" id="CP151767">
    <property type="protein sequence ID" value="WZU67018.1"/>
    <property type="molecule type" value="Genomic_DNA"/>
</dbReference>
<dbReference type="RefSeq" id="WP_342076335.1">
    <property type="nucleotide sequence ID" value="NZ_CP151767.2"/>
</dbReference>
<feature type="signal peptide" evidence="1">
    <location>
        <begin position="1"/>
        <end position="22"/>
    </location>
</feature>
<evidence type="ECO:0000256" key="1">
    <source>
        <dbReference type="SAM" id="SignalP"/>
    </source>
</evidence>
<organism evidence="2 3">
    <name type="scientific">Yoonia rhodophyticola</name>
    <dbReference type="NCBI Taxonomy" id="3137370"/>
    <lineage>
        <taxon>Bacteria</taxon>
        <taxon>Pseudomonadati</taxon>
        <taxon>Pseudomonadota</taxon>
        <taxon>Alphaproteobacteria</taxon>
        <taxon>Rhodobacterales</taxon>
        <taxon>Paracoccaceae</taxon>
        <taxon>Yoonia</taxon>
    </lineage>
</organism>
<dbReference type="Proteomes" id="UP001470809">
    <property type="component" value="Chromosome"/>
</dbReference>
<proteinExistence type="predicted"/>
<accession>A0AAN0M9E9</accession>
<evidence type="ECO:0000313" key="3">
    <source>
        <dbReference type="Proteomes" id="UP001470809"/>
    </source>
</evidence>
<evidence type="ECO:0000313" key="2">
    <source>
        <dbReference type="EMBL" id="WZU67018.1"/>
    </source>
</evidence>
<sequence>MKRTLGAFFATCGILFGTIAQAGCPAGQEAFTSCQIEGRSTEVFLCFDDAVATYHYGPIGETPDLTISETIAQVDYEPWNGLGTAISETITFYNGEFSYEVGDGFERPFSEEEMELGPRRFGWIDVAQNGQSLSRLECIPDTVGYGFGGGIHDVKVAEGFDWDDNSKTWVGNVAAQTPALYPDPNGGCLVGPEFMLGGVGMADRVATLHKLGSPEASGVVLPDGREIDRVTADGLDIDVLDGLVVRMTSINPMWDMPSGLRVGLTRGEVIAILGDVPGGASPDVGDFNIPVCTEAPRDFANWEAMISFGPDKRVESIQFVSISP</sequence>
<keyword evidence="1" id="KW-0732">Signal</keyword>